<proteinExistence type="predicted"/>
<dbReference type="GO" id="GO:0006508">
    <property type="term" value="P:proteolysis"/>
    <property type="evidence" value="ECO:0007669"/>
    <property type="project" value="InterPro"/>
</dbReference>
<gene>
    <name evidence="3" type="primary">dacD_2</name>
    <name evidence="3" type="ORF">NCTC9419_05161</name>
</gene>
<evidence type="ECO:0000256" key="1">
    <source>
        <dbReference type="ARBA" id="ARBA00003217"/>
    </source>
</evidence>
<dbReference type="InterPro" id="IPR015956">
    <property type="entry name" value="Peniciliin-bd_prot_C_sf"/>
</dbReference>
<dbReference type="Proteomes" id="UP000271603">
    <property type="component" value="Chromosome"/>
</dbReference>
<organism evidence="3 4">
    <name type="scientific">Serratia rubidaea</name>
    <name type="common">Serratia marinorubra</name>
    <dbReference type="NCBI Taxonomy" id="61652"/>
    <lineage>
        <taxon>Bacteria</taxon>
        <taxon>Pseudomonadati</taxon>
        <taxon>Pseudomonadota</taxon>
        <taxon>Gammaproteobacteria</taxon>
        <taxon>Enterobacterales</taxon>
        <taxon>Yersiniaceae</taxon>
        <taxon>Serratia</taxon>
    </lineage>
</organism>
<dbReference type="Pfam" id="PF00768">
    <property type="entry name" value="Peptidase_S11"/>
    <property type="match status" value="1"/>
</dbReference>
<dbReference type="SUPFAM" id="SSF56601">
    <property type="entry name" value="beta-lactamase/transpeptidase-like"/>
    <property type="match status" value="1"/>
</dbReference>
<evidence type="ECO:0000313" key="4">
    <source>
        <dbReference type="Proteomes" id="UP000271603"/>
    </source>
</evidence>
<dbReference type="InterPro" id="IPR037167">
    <property type="entry name" value="Peptidase_S11_C_sf"/>
</dbReference>
<dbReference type="Pfam" id="PF07943">
    <property type="entry name" value="PBP5_C"/>
    <property type="match status" value="1"/>
</dbReference>
<protein>
    <submittedName>
        <fullName evidence="3">D-alanyl-D-alanine carboxypeptidase dacD</fullName>
        <ecNumber evidence="3">3.4.16.4</ecNumber>
    </submittedName>
</protein>
<dbReference type="GO" id="GO:0009002">
    <property type="term" value="F:serine-type D-Ala-D-Ala carboxypeptidase activity"/>
    <property type="evidence" value="ECO:0007669"/>
    <property type="project" value="UniProtKB-EC"/>
</dbReference>
<dbReference type="Gene3D" id="3.40.710.10">
    <property type="entry name" value="DD-peptidase/beta-lactamase superfamily"/>
    <property type="match status" value="1"/>
</dbReference>
<keyword evidence="3" id="KW-0645">Protease</keyword>
<evidence type="ECO:0000313" key="3">
    <source>
        <dbReference type="EMBL" id="VEA73528.1"/>
    </source>
</evidence>
<dbReference type="InterPro" id="IPR012338">
    <property type="entry name" value="Beta-lactam/transpept-like"/>
</dbReference>
<dbReference type="SUPFAM" id="SSF69189">
    <property type="entry name" value="Penicillin-binding protein associated domain"/>
    <property type="match status" value="1"/>
</dbReference>
<dbReference type="Gene3D" id="2.60.410.10">
    <property type="entry name" value="D-Ala-D-Ala carboxypeptidase, C-terminal domain"/>
    <property type="match status" value="1"/>
</dbReference>
<name>A0A3S4FWV5_SERRU</name>
<dbReference type="InterPro" id="IPR012907">
    <property type="entry name" value="Peptidase_S11_C"/>
</dbReference>
<comment type="function">
    <text evidence="1">Removes C-terminal D-alanyl residues from sugar-peptide cell wall precursors.</text>
</comment>
<dbReference type="EC" id="3.4.16.4" evidence="3"/>
<reference evidence="3 4" key="1">
    <citation type="submission" date="2018-12" db="EMBL/GenBank/DDBJ databases">
        <authorList>
            <consortium name="Pathogen Informatics"/>
        </authorList>
    </citation>
    <scope>NUCLEOTIDE SEQUENCE [LARGE SCALE GENOMIC DNA]</scope>
    <source>
        <strain evidence="3 4">NCTC9419</strain>
    </source>
</reference>
<dbReference type="SMART" id="SM00936">
    <property type="entry name" value="PBP5_C"/>
    <property type="match status" value="1"/>
</dbReference>
<keyword evidence="3" id="KW-0121">Carboxypeptidase</keyword>
<evidence type="ECO:0000259" key="2">
    <source>
        <dbReference type="SMART" id="SM00936"/>
    </source>
</evidence>
<accession>A0A3S4FWV5</accession>
<keyword evidence="3" id="KW-0378">Hydrolase</keyword>
<feature type="domain" description="Peptidase S11 D-Ala-D-Ala carboxypeptidase A C-terminal" evidence="2">
    <location>
        <begin position="61"/>
        <end position="138"/>
    </location>
</feature>
<dbReference type="EMBL" id="LR134155">
    <property type="protein sequence ID" value="VEA73528.1"/>
    <property type="molecule type" value="Genomic_DNA"/>
</dbReference>
<dbReference type="InterPro" id="IPR001967">
    <property type="entry name" value="Peptidase_S11_N"/>
</dbReference>
<sequence>MDKTLHVDGLKTGHTASAGFNIIASATEGNRRMIAVVMGGKSSKGREEQARKLLTWGLRDFDTVQVFKAGAALGNEAVWYGDKSQVQVGVSQDHVLSLPKGEMEKLKAQYVLNDKRLEAPLKAGQTVGEVRLSDNGRSWRRCRWWRCSR</sequence>
<dbReference type="AlphaFoldDB" id="A0A3S4FWV5"/>